<keyword evidence="18" id="KW-1185">Reference proteome</keyword>
<keyword evidence="12" id="KW-0206">Cytoskeleton</keyword>
<dbReference type="GO" id="GO:0005634">
    <property type="term" value="C:nucleus"/>
    <property type="evidence" value="ECO:0007669"/>
    <property type="project" value="UniProtKB-SubCell"/>
</dbReference>
<dbReference type="InterPro" id="IPR037520">
    <property type="entry name" value="Folliculin/SMCR8_longin"/>
</dbReference>
<feature type="domain" description="UDENN FLCN/SMCR8-type" evidence="17">
    <location>
        <begin position="105"/>
        <end position="572"/>
    </location>
</feature>
<dbReference type="GO" id="GO:0005819">
    <property type="term" value="C:spindle"/>
    <property type="evidence" value="ECO:0007669"/>
    <property type="project" value="UniProtKB-SubCell"/>
</dbReference>
<comment type="subcellular location">
    <subcellularLocation>
        <location evidence="2">Cell projection</location>
        <location evidence="2">Cilium</location>
    </subcellularLocation>
    <subcellularLocation>
        <location evidence="4">Cytoplasm</location>
        <location evidence="4">Cytoskeleton</location>
        <location evidence="4">Microtubule organizing center</location>
        <location evidence="4">Centrosome</location>
    </subcellularLocation>
    <subcellularLocation>
        <location evidence="3">Cytoplasm</location>
        <location evidence="3">Cytoskeleton</location>
        <location evidence="3">Spindle</location>
    </subcellularLocation>
    <subcellularLocation>
        <location evidence="5">Cytoplasm</location>
        <location evidence="5">Cytosol</location>
    </subcellularLocation>
    <subcellularLocation>
        <location evidence="6">Lysosome membrane</location>
    </subcellularLocation>
    <subcellularLocation>
        <location evidence="1">Nucleus</location>
    </subcellularLocation>
</comment>
<dbReference type="GO" id="GO:0005096">
    <property type="term" value="F:GTPase activator activity"/>
    <property type="evidence" value="ECO:0007669"/>
    <property type="project" value="UniProtKB-KW"/>
</dbReference>
<dbReference type="Pfam" id="PF16692">
    <property type="entry name" value="Folliculin_C"/>
    <property type="match status" value="1"/>
</dbReference>
<dbReference type="InterPro" id="IPR037521">
    <property type="entry name" value="FLCN/SMCR8_DENN"/>
</dbReference>
<dbReference type="InterPro" id="IPR021713">
    <property type="entry name" value="Folliculin"/>
</dbReference>
<evidence type="ECO:0000256" key="8">
    <source>
        <dbReference type="ARBA" id="ARBA00021824"/>
    </source>
</evidence>
<dbReference type="AlphaFoldDB" id="A0AAF3EXW4"/>
<evidence type="ECO:0000256" key="10">
    <source>
        <dbReference type="ARBA" id="ARBA00022490"/>
    </source>
</evidence>
<evidence type="ECO:0000256" key="4">
    <source>
        <dbReference type="ARBA" id="ARBA00004300"/>
    </source>
</evidence>
<evidence type="ECO:0000256" key="15">
    <source>
        <dbReference type="ARBA" id="ARBA00023273"/>
    </source>
</evidence>
<dbReference type="Proteomes" id="UP000887575">
    <property type="component" value="Unassembled WGS sequence"/>
</dbReference>
<evidence type="ECO:0000313" key="18">
    <source>
        <dbReference type="Proteomes" id="UP000887575"/>
    </source>
</evidence>
<name>A0AAF3EXW4_9BILA</name>
<keyword evidence="11" id="KW-0472">Membrane</keyword>
<evidence type="ECO:0000256" key="5">
    <source>
        <dbReference type="ARBA" id="ARBA00004514"/>
    </source>
</evidence>
<accession>A0AAF3EXW4</accession>
<comment type="similarity">
    <text evidence="7">Belongs to the folliculin family.</text>
</comment>
<dbReference type="GO" id="GO:0000122">
    <property type="term" value="P:negative regulation of transcription by RNA polymerase II"/>
    <property type="evidence" value="ECO:0007669"/>
    <property type="project" value="TreeGrafter"/>
</dbReference>
<dbReference type="PANTHER" id="PTHR31441:SF2">
    <property type="entry name" value="FOLLICULIN"/>
    <property type="match status" value="1"/>
</dbReference>
<dbReference type="InterPro" id="IPR032035">
    <property type="entry name" value="Folliculin_DENN"/>
</dbReference>
<evidence type="ECO:0000256" key="7">
    <source>
        <dbReference type="ARBA" id="ARBA00009987"/>
    </source>
</evidence>
<sequence>MQAAIALCHFCETHGPRVVITCQPIRDASNSQIFPENSDRGLHSPCEPSTSGATSPTEPPKYYGDNLTVVEDPDARCDACTSLGTTSYLLSNDHLTRTSYISSQVAFSEIVLDRIRTSCLRSLSYEISIPQLSLTQKGPLKDVNASSSKTSNDQNEDGKDDGNIFYGDSEHGYTFALTFRIPDTKARGLQRLYSLLVVSNDPTFLLNSHDFFLQALRSIKDKLRSLAMETFRRENQQMREAEEPLRPENASRISRLPPNLISRRISLDTKRTLQTITGDEEIWIRLHRHMMWTLRAQTMRIGDVILEGVPTQDMLVMMEMDETEIEELDLDSPNSHNLTLLQLHNLKTIATTLLVDGCGDDLEMLLKHIVTGGQVVIESDSQPLCRQFLLSLTNLLPLGCAKMCGWSDVYQHRFMVNLLGCPLNTDIPLDAEECLVIRLLSNGCDGLLLDGTNMEIRRRPQFAALMPKIVPRFKQLLLDPEIVDTILETTLRSTREKWLAKAKQFYQLQRQSTKIGFDKATQLVRATPHDKMVLIFWQAGLSRAFKEHVHEIIREQDLLNQKTPQNGQSTAC</sequence>
<dbReference type="GO" id="GO:0005929">
    <property type="term" value="C:cilium"/>
    <property type="evidence" value="ECO:0007669"/>
    <property type="project" value="UniProtKB-SubCell"/>
</dbReference>
<dbReference type="Gene3D" id="1.10.10.1730">
    <property type="entry name" value="Folliculin"/>
    <property type="match status" value="1"/>
</dbReference>
<evidence type="ECO:0000313" key="19">
    <source>
        <dbReference type="WBParaSite" id="MBELARI_LOCUS19030"/>
    </source>
</evidence>
<feature type="region of interest" description="Disordered" evidence="16">
    <location>
        <begin position="33"/>
        <end position="61"/>
    </location>
</feature>
<evidence type="ECO:0000256" key="13">
    <source>
        <dbReference type="ARBA" id="ARBA00023228"/>
    </source>
</evidence>
<keyword evidence="10" id="KW-0963">Cytoplasm</keyword>
<keyword evidence="9" id="KW-0343">GTPase activation</keyword>
<dbReference type="GO" id="GO:0005765">
    <property type="term" value="C:lysosomal membrane"/>
    <property type="evidence" value="ECO:0007669"/>
    <property type="project" value="UniProtKB-SubCell"/>
</dbReference>
<evidence type="ECO:0000256" key="11">
    <source>
        <dbReference type="ARBA" id="ARBA00023136"/>
    </source>
</evidence>
<feature type="compositionally biased region" description="Polar residues" evidence="16">
    <location>
        <begin position="144"/>
        <end position="153"/>
    </location>
</feature>
<evidence type="ECO:0000256" key="3">
    <source>
        <dbReference type="ARBA" id="ARBA00004186"/>
    </source>
</evidence>
<feature type="region of interest" description="Disordered" evidence="16">
    <location>
        <begin position="139"/>
        <end position="163"/>
    </location>
</feature>
<feature type="compositionally biased region" description="Polar residues" evidence="16">
    <location>
        <begin position="47"/>
        <end position="56"/>
    </location>
</feature>
<keyword evidence="14" id="KW-0539">Nucleus</keyword>
<dbReference type="GO" id="GO:1904263">
    <property type="term" value="P:positive regulation of TORC1 signaling"/>
    <property type="evidence" value="ECO:0007669"/>
    <property type="project" value="TreeGrafter"/>
</dbReference>
<dbReference type="GO" id="GO:0005813">
    <property type="term" value="C:centrosome"/>
    <property type="evidence" value="ECO:0007669"/>
    <property type="project" value="UniProtKB-SubCell"/>
</dbReference>
<reference evidence="19" key="1">
    <citation type="submission" date="2024-02" db="UniProtKB">
        <authorList>
            <consortium name="WormBaseParasite"/>
        </authorList>
    </citation>
    <scope>IDENTIFICATION</scope>
</reference>
<dbReference type="PANTHER" id="PTHR31441">
    <property type="entry name" value="FOLLICULIN FAMILY MEMBER"/>
    <property type="match status" value="1"/>
</dbReference>
<dbReference type="Gene3D" id="3.40.50.12430">
    <property type="match status" value="1"/>
</dbReference>
<keyword evidence="13" id="KW-0458">Lysosome</keyword>
<evidence type="ECO:0000256" key="16">
    <source>
        <dbReference type="SAM" id="MobiDB-lite"/>
    </source>
</evidence>
<evidence type="ECO:0000256" key="14">
    <source>
        <dbReference type="ARBA" id="ARBA00023242"/>
    </source>
</evidence>
<evidence type="ECO:0000256" key="6">
    <source>
        <dbReference type="ARBA" id="ARBA00004656"/>
    </source>
</evidence>
<proteinExistence type="inferred from homology"/>
<evidence type="ECO:0000256" key="2">
    <source>
        <dbReference type="ARBA" id="ARBA00004138"/>
    </source>
</evidence>
<dbReference type="WBParaSite" id="MBELARI_LOCUS19030">
    <property type="protein sequence ID" value="MBELARI_LOCUS19030"/>
    <property type="gene ID" value="MBELARI_LOCUS19030"/>
</dbReference>
<evidence type="ECO:0000259" key="17">
    <source>
        <dbReference type="PROSITE" id="PS51834"/>
    </source>
</evidence>
<dbReference type="GO" id="GO:0005829">
    <property type="term" value="C:cytosol"/>
    <property type="evidence" value="ECO:0007669"/>
    <property type="project" value="UniProtKB-SubCell"/>
</dbReference>
<dbReference type="Pfam" id="PF11704">
    <property type="entry name" value="Folliculin"/>
    <property type="match status" value="1"/>
</dbReference>
<evidence type="ECO:0000256" key="12">
    <source>
        <dbReference type="ARBA" id="ARBA00023212"/>
    </source>
</evidence>
<organism evidence="18 19">
    <name type="scientific">Mesorhabditis belari</name>
    <dbReference type="NCBI Taxonomy" id="2138241"/>
    <lineage>
        <taxon>Eukaryota</taxon>
        <taxon>Metazoa</taxon>
        <taxon>Ecdysozoa</taxon>
        <taxon>Nematoda</taxon>
        <taxon>Chromadorea</taxon>
        <taxon>Rhabditida</taxon>
        <taxon>Rhabditina</taxon>
        <taxon>Rhabditomorpha</taxon>
        <taxon>Rhabditoidea</taxon>
        <taxon>Rhabditidae</taxon>
        <taxon>Mesorhabditinae</taxon>
        <taxon>Mesorhabditis</taxon>
    </lineage>
</organism>
<evidence type="ECO:0000256" key="9">
    <source>
        <dbReference type="ARBA" id="ARBA00022468"/>
    </source>
</evidence>
<keyword evidence="15" id="KW-0966">Cell projection</keyword>
<dbReference type="PROSITE" id="PS51834">
    <property type="entry name" value="DENN_FLCN_SMCR8"/>
    <property type="match status" value="1"/>
</dbReference>
<protein>
    <recommendedName>
        <fullName evidence="8">Folliculin</fullName>
    </recommendedName>
</protein>
<evidence type="ECO:0000256" key="1">
    <source>
        <dbReference type="ARBA" id="ARBA00004123"/>
    </source>
</evidence>
<dbReference type="InterPro" id="IPR044886">
    <property type="entry name" value="FLCN_DENN_C_sf"/>
</dbReference>